<organism evidence="2 3">
    <name type="scientific">Paludibacterium paludis</name>
    <dbReference type="NCBI Taxonomy" id="1225769"/>
    <lineage>
        <taxon>Bacteria</taxon>
        <taxon>Pseudomonadati</taxon>
        <taxon>Pseudomonadota</taxon>
        <taxon>Betaproteobacteria</taxon>
        <taxon>Neisseriales</taxon>
        <taxon>Chromobacteriaceae</taxon>
        <taxon>Paludibacterium</taxon>
    </lineage>
</organism>
<proteinExistence type="predicted"/>
<dbReference type="AlphaFoldDB" id="A0A918U6X3"/>
<dbReference type="RefSeq" id="WP_189529886.1">
    <property type="nucleotide sequence ID" value="NZ_BMYX01000001.1"/>
</dbReference>
<comment type="caution">
    <text evidence="2">The sequence shown here is derived from an EMBL/GenBank/DDBJ whole genome shotgun (WGS) entry which is preliminary data.</text>
</comment>
<gene>
    <name evidence="2" type="ORF">GCM10011289_00200</name>
</gene>
<keyword evidence="1" id="KW-0175">Coiled coil</keyword>
<reference evidence="2" key="1">
    <citation type="journal article" date="2014" name="Int. J. Syst. Evol. Microbiol.">
        <title>Complete genome sequence of Corynebacterium casei LMG S-19264T (=DSM 44701T), isolated from a smear-ripened cheese.</title>
        <authorList>
            <consortium name="US DOE Joint Genome Institute (JGI-PGF)"/>
            <person name="Walter F."/>
            <person name="Albersmeier A."/>
            <person name="Kalinowski J."/>
            <person name="Ruckert C."/>
        </authorList>
    </citation>
    <scope>NUCLEOTIDE SEQUENCE</scope>
    <source>
        <strain evidence="2">KCTC 32182</strain>
    </source>
</reference>
<sequence>MRIGLAVFNHLLKQTPEARAMLAAHAGRRVAWRVPPVLVSGVVTGEGWLAECDGEPEAVLALSHAAVLSALAGKDPALSDIAMEGDAELAGELARISGRLSWHWVEDLSRLAGDAAASRAERAVRRMAGARGEIVWRLAESWIEHLRDEAPLLARKSDVDASVTAIDELRDDCERFEKRLRRAEDALQRHSH</sequence>
<dbReference type="Proteomes" id="UP000645257">
    <property type="component" value="Unassembled WGS sequence"/>
</dbReference>
<keyword evidence="3" id="KW-1185">Reference proteome</keyword>
<reference evidence="2" key="2">
    <citation type="submission" date="2020-09" db="EMBL/GenBank/DDBJ databases">
        <authorList>
            <person name="Sun Q."/>
            <person name="Kim S."/>
        </authorList>
    </citation>
    <scope>NUCLEOTIDE SEQUENCE</scope>
    <source>
        <strain evidence="2">KCTC 32182</strain>
    </source>
</reference>
<dbReference type="GO" id="GO:0006744">
    <property type="term" value="P:ubiquinone biosynthetic process"/>
    <property type="evidence" value="ECO:0007669"/>
    <property type="project" value="InterPro"/>
</dbReference>
<evidence type="ECO:0000313" key="3">
    <source>
        <dbReference type="Proteomes" id="UP000645257"/>
    </source>
</evidence>
<dbReference type="InterPro" id="IPR038989">
    <property type="entry name" value="UbiJ"/>
</dbReference>
<evidence type="ECO:0000256" key="1">
    <source>
        <dbReference type="SAM" id="Coils"/>
    </source>
</evidence>
<feature type="coiled-coil region" evidence="1">
    <location>
        <begin position="159"/>
        <end position="186"/>
    </location>
</feature>
<evidence type="ECO:0008006" key="4">
    <source>
        <dbReference type="Google" id="ProtNLM"/>
    </source>
</evidence>
<dbReference type="PANTHER" id="PTHR38693">
    <property type="entry name" value="UBIQUINONE BIOSYNTHESIS PROTEIN UBIJ"/>
    <property type="match status" value="1"/>
</dbReference>
<accession>A0A918U6X3</accession>
<protein>
    <recommendedName>
        <fullName evidence="4">Ubiquinone biosynthesis accessory factor UbiJ</fullName>
    </recommendedName>
</protein>
<name>A0A918U6X3_9NEIS</name>
<evidence type="ECO:0000313" key="2">
    <source>
        <dbReference type="EMBL" id="GGY02103.1"/>
    </source>
</evidence>
<dbReference type="EMBL" id="BMYX01000001">
    <property type="protein sequence ID" value="GGY02103.1"/>
    <property type="molecule type" value="Genomic_DNA"/>
</dbReference>
<dbReference type="PANTHER" id="PTHR38693:SF1">
    <property type="entry name" value="UBIQUINONE BIOSYNTHESIS ACCESSORY FACTOR UBIJ"/>
    <property type="match status" value="1"/>
</dbReference>